<name>A0ACB8C4Y8_DERSI</name>
<dbReference type="Proteomes" id="UP000821865">
    <property type="component" value="Chromosome 9"/>
</dbReference>
<sequence>MSAEERETSPTKDKLRVLNSTLRALRSSTSDVEKLAALLVLTKAVDASSVQPKSKRKLLDAIGVPFIVRMLQSDTDTFRVLGADMTCAFAIEQTLCEPLRPALDALAGSLADLGVATGVECASRLVLHEPGCRALVDSGLLKALVELSPTELGQLGSLLTALATRLQSAEGRGSAGDCRDEATLLSSARACVGRALTGRLGADARRGLFALLASLVERWGLRSLDAPTVALAAVELEMQLCSQGLPPDAELVANCCLLLEVAVDDAVASGKLPPAAADRVPGALLVFLDEAFQSPSWGPGQAAVLPACRLLCRWLADDSTTMRPEVGKVLAPLLDVVASNEAMLPLIIPALCHLTADDALRPIVLQSPVLARLFDYLKEWSALPQQLETCTGIFLNLAVLGAEMLDSFPSLLDFCVQKAMTGTVHSVTLRANLALLGLFLLRSKLRRSILTPGTLDMTAFAEHCTSLFNSSPTLPANDVEEWNELSSLGKQVLADVSPILSKSALRSGVCQK</sequence>
<dbReference type="EMBL" id="CM023478">
    <property type="protein sequence ID" value="KAH7933897.1"/>
    <property type="molecule type" value="Genomic_DNA"/>
</dbReference>
<reference evidence="1" key="1">
    <citation type="submission" date="2020-05" db="EMBL/GenBank/DDBJ databases">
        <title>Large-scale comparative analyses of tick genomes elucidate their genetic diversity and vector capacities.</title>
        <authorList>
            <person name="Jia N."/>
            <person name="Wang J."/>
            <person name="Shi W."/>
            <person name="Du L."/>
            <person name="Sun Y."/>
            <person name="Zhan W."/>
            <person name="Jiang J."/>
            <person name="Wang Q."/>
            <person name="Zhang B."/>
            <person name="Ji P."/>
            <person name="Sakyi L.B."/>
            <person name="Cui X."/>
            <person name="Yuan T."/>
            <person name="Jiang B."/>
            <person name="Yang W."/>
            <person name="Lam T.T.-Y."/>
            <person name="Chang Q."/>
            <person name="Ding S."/>
            <person name="Wang X."/>
            <person name="Zhu J."/>
            <person name="Ruan X."/>
            <person name="Zhao L."/>
            <person name="Wei J."/>
            <person name="Que T."/>
            <person name="Du C."/>
            <person name="Cheng J."/>
            <person name="Dai P."/>
            <person name="Han X."/>
            <person name="Huang E."/>
            <person name="Gao Y."/>
            <person name="Liu J."/>
            <person name="Shao H."/>
            <person name="Ye R."/>
            <person name="Li L."/>
            <person name="Wei W."/>
            <person name="Wang X."/>
            <person name="Wang C."/>
            <person name="Yang T."/>
            <person name="Huo Q."/>
            <person name="Li W."/>
            <person name="Guo W."/>
            <person name="Chen H."/>
            <person name="Zhou L."/>
            <person name="Ni X."/>
            <person name="Tian J."/>
            <person name="Zhou Y."/>
            <person name="Sheng Y."/>
            <person name="Liu T."/>
            <person name="Pan Y."/>
            <person name="Xia L."/>
            <person name="Li J."/>
            <person name="Zhao F."/>
            <person name="Cao W."/>
        </authorList>
    </citation>
    <scope>NUCLEOTIDE SEQUENCE</scope>
    <source>
        <strain evidence="1">Dsil-2018</strain>
    </source>
</reference>
<evidence type="ECO:0000313" key="1">
    <source>
        <dbReference type="EMBL" id="KAH7933897.1"/>
    </source>
</evidence>
<organism evidence="1 2">
    <name type="scientific">Dermacentor silvarum</name>
    <name type="common">Tick</name>
    <dbReference type="NCBI Taxonomy" id="543639"/>
    <lineage>
        <taxon>Eukaryota</taxon>
        <taxon>Metazoa</taxon>
        <taxon>Ecdysozoa</taxon>
        <taxon>Arthropoda</taxon>
        <taxon>Chelicerata</taxon>
        <taxon>Arachnida</taxon>
        <taxon>Acari</taxon>
        <taxon>Parasitiformes</taxon>
        <taxon>Ixodida</taxon>
        <taxon>Ixodoidea</taxon>
        <taxon>Ixodidae</taxon>
        <taxon>Rhipicephalinae</taxon>
        <taxon>Dermacentor</taxon>
    </lineage>
</organism>
<evidence type="ECO:0000313" key="2">
    <source>
        <dbReference type="Proteomes" id="UP000821865"/>
    </source>
</evidence>
<gene>
    <name evidence="1" type="ORF">HPB49_018947</name>
</gene>
<keyword evidence="2" id="KW-1185">Reference proteome</keyword>
<proteinExistence type="predicted"/>
<comment type="caution">
    <text evidence="1">The sequence shown here is derived from an EMBL/GenBank/DDBJ whole genome shotgun (WGS) entry which is preliminary data.</text>
</comment>
<protein>
    <submittedName>
        <fullName evidence="1">Uncharacterized protein</fullName>
    </submittedName>
</protein>
<accession>A0ACB8C4Y8</accession>